<dbReference type="GO" id="GO:0071555">
    <property type="term" value="P:cell wall organization"/>
    <property type="evidence" value="ECO:0007669"/>
    <property type="project" value="UniProtKB-KW"/>
</dbReference>
<evidence type="ECO:0000313" key="13">
    <source>
        <dbReference type="EMBL" id="TYH55814.1"/>
    </source>
</evidence>
<proteinExistence type="predicted"/>
<evidence type="ECO:0000256" key="8">
    <source>
        <dbReference type="PIRSR" id="PIRSR605150-1"/>
    </source>
</evidence>
<evidence type="ECO:0000256" key="2">
    <source>
        <dbReference type="ARBA" id="ARBA00022676"/>
    </source>
</evidence>
<evidence type="ECO:0000256" key="1">
    <source>
        <dbReference type="ARBA" id="ARBA00004127"/>
    </source>
</evidence>
<dbReference type="Proteomes" id="UP000322667">
    <property type="component" value="Chromosome D09"/>
</dbReference>
<keyword evidence="4 12" id="KW-0812">Transmembrane</keyword>
<evidence type="ECO:0000256" key="7">
    <source>
        <dbReference type="ARBA" id="ARBA00023316"/>
    </source>
</evidence>
<keyword evidence="14" id="KW-1185">Reference proteome</keyword>
<feature type="binding site" evidence="9">
    <location>
        <position position="114"/>
    </location>
    <ligand>
        <name>UDP-alpha-D-glucose</name>
        <dbReference type="ChEBI" id="CHEBI:58885"/>
    </ligand>
</feature>
<feature type="transmembrane region" description="Helical" evidence="12">
    <location>
        <begin position="688"/>
        <end position="711"/>
    </location>
</feature>
<evidence type="ECO:0000256" key="12">
    <source>
        <dbReference type="SAM" id="Phobius"/>
    </source>
</evidence>
<feature type="binding site" evidence="10">
    <location>
        <position position="270"/>
    </location>
    <ligand>
        <name>Mn(2+)</name>
        <dbReference type="ChEBI" id="CHEBI:29035"/>
    </ligand>
</feature>
<keyword evidence="5 12" id="KW-1133">Transmembrane helix</keyword>
<feature type="binding site" evidence="9">
    <location>
        <position position="115"/>
    </location>
    <ligand>
        <name>UDP-alpha-D-glucose</name>
        <dbReference type="ChEBI" id="CHEBI:58885"/>
    </ligand>
</feature>
<evidence type="ECO:0000256" key="10">
    <source>
        <dbReference type="PIRSR" id="PIRSR605150-3"/>
    </source>
</evidence>
<keyword evidence="11" id="KW-0175">Coiled coil</keyword>
<evidence type="ECO:0000256" key="11">
    <source>
        <dbReference type="SAM" id="Coils"/>
    </source>
</evidence>
<evidence type="ECO:0000313" key="14">
    <source>
        <dbReference type="Proteomes" id="UP000322667"/>
    </source>
</evidence>
<protein>
    <recommendedName>
        <fullName evidence="15">Glycosyltransferase 2-like domain-containing protein</fullName>
    </recommendedName>
</protein>
<evidence type="ECO:0000256" key="6">
    <source>
        <dbReference type="ARBA" id="ARBA00023136"/>
    </source>
</evidence>
<gene>
    <name evidence="13" type="ORF">ES332_D09G261900v1</name>
</gene>
<feature type="binding site" evidence="10">
    <location>
        <position position="294"/>
    </location>
    <ligand>
        <name>Mn(2+)</name>
        <dbReference type="ChEBI" id="CHEBI:29035"/>
    </ligand>
</feature>
<sequence>MQSSMEKSFPLHECHVNKVTIIINRTHAILHSIAILLLIHYRLSFFFQHPQNITIPTLPWLLIFVSELILSFAWFLQQACRWRPVYRTVFPERLAADDKLPAIDVFICTADPNKEPSVEVMNTVISAMALDYPPENLHVYISDDAGSDATLRCTKEAWNFAKYWVPFRRKYGLVTACPDVYFSSSENDNGDYKGSEFKAERKKMEEKYEVLKQRLRKIVEGHFPTNVAINNTRDHPSVIEVINKEEDEVKIPQLIYVSREKRPSHNHNFKAGALNVLLRVSAMISNSPYILALDCDMYCNDPTSARKAMCFYCDSQTPSLAFVQFPQTFRNISQDDIYDNQVRFAFKVHWYGFDGVGGPIISGSNFCIKREALLGSFNKQQDYMSLKRLFGPSNDFIKTLVEDYKPCFIKDGESSRMSLENANILASCSYENQTVWGSKVGFLYFSVAEDYFTGLNLHRKGWKSVYLNPERLQFLGTSTTNFNDSLIQWTRWTSGPVTVALSRFCPLIYGPLKMSLVQLLCYSELAFMPLLNCLSLWGFAVIPQLCLFNGIPLYPKVSDPNFNIFSIILVSSISKSLYEVVTTGEQFKVWRNEWRIWMMRSVTSYTYGCLDVILNKLGMKEATFLPTNKVTDDEQVKLYEMGVFDFRTATMFLAPLVTVILINIAAFVGAVVKALVVDDDGDQYWEKMFGQMFLTFFILISNFAVIEGMIIRRDKAKIPLSSTLWSVVFSMFILLIGSVILC</sequence>
<feature type="transmembrane region" description="Helical" evidence="12">
    <location>
        <begin position="723"/>
        <end position="741"/>
    </location>
</feature>
<keyword evidence="6 12" id="KW-0472">Membrane</keyword>
<feature type="active site" evidence="8">
    <location>
        <position position="450"/>
    </location>
</feature>
<feature type="active site" evidence="8">
    <location>
        <position position="144"/>
    </location>
</feature>
<dbReference type="GO" id="GO:0016020">
    <property type="term" value="C:membrane"/>
    <property type="evidence" value="ECO:0007669"/>
    <property type="project" value="InterPro"/>
</dbReference>
<evidence type="ECO:0000256" key="3">
    <source>
        <dbReference type="ARBA" id="ARBA00022679"/>
    </source>
</evidence>
<evidence type="ECO:0000256" key="5">
    <source>
        <dbReference type="ARBA" id="ARBA00022989"/>
    </source>
</evidence>
<evidence type="ECO:0008006" key="15">
    <source>
        <dbReference type="Google" id="ProtNLM"/>
    </source>
</evidence>
<feature type="binding site" evidence="9">
    <location>
        <position position="144"/>
    </location>
    <ligand>
        <name>UDP-alpha-D-glucose</name>
        <dbReference type="ChEBI" id="CHEBI:58885"/>
    </ligand>
</feature>
<comment type="subcellular location">
    <subcellularLocation>
        <location evidence="1">Endomembrane system</location>
        <topology evidence="1">Multi-pass membrane protein</topology>
    </subcellularLocation>
</comment>
<reference evidence="13 14" key="1">
    <citation type="submission" date="2019-07" db="EMBL/GenBank/DDBJ databases">
        <title>WGS assembly of Gossypium tomentosum.</title>
        <authorList>
            <person name="Chen Z.J."/>
            <person name="Sreedasyam A."/>
            <person name="Ando A."/>
            <person name="Song Q."/>
            <person name="De L."/>
            <person name="Hulse-Kemp A."/>
            <person name="Ding M."/>
            <person name="Ye W."/>
            <person name="Kirkbride R."/>
            <person name="Jenkins J."/>
            <person name="Plott C."/>
            <person name="Lovell J."/>
            <person name="Lin Y.-M."/>
            <person name="Vaughn R."/>
            <person name="Liu B."/>
            <person name="Li W."/>
            <person name="Simpson S."/>
            <person name="Scheffler B."/>
            <person name="Saski C."/>
            <person name="Grover C."/>
            <person name="Hu G."/>
            <person name="Conover J."/>
            <person name="Carlson J."/>
            <person name="Shu S."/>
            <person name="Boston L."/>
            <person name="Williams M."/>
            <person name="Peterson D."/>
            <person name="Mcgee K."/>
            <person name="Jones D."/>
            <person name="Wendel J."/>
            <person name="Stelly D."/>
            <person name="Grimwood J."/>
            <person name="Schmutz J."/>
        </authorList>
    </citation>
    <scope>NUCLEOTIDE SEQUENCE [LARGE SCALE GENOMIC DNA]</scope>
    <source>
        <strain evidence="13">7179.01</strain>
    </source>
</reference>
<evidence type="ECO:0000256" key="9">
    <source>
        <dbReference type="PIRSR" id="PIRSR605150-2"/>
    </source>
</evidence>
<dbReference type="Pfam" id="PF03552">
    <property type="entry name" value="Cellulose_synt"/>
    <property type="match status" value="2"/>
</dbReference>
<dbReference type="EMBL" id="CM017631">
    <property type="protein sequence ID" value="TYH55814.1"/>
    <property type="molecule type" value="Genomic_DNA"/>
</dbReference>
<dbReference type="GO" id="GO:0016760">
    <property type="term" value="F:cellulose synthase (UDP-forming) activity"/>
    <property type="evidence" value="ECO:0007669"/>
    <property type="project" value="InterPro"/>
</dbReference>
<dbReference type="InterPro" id="IPR005150">
    <property type="entry name" value="Cellulose_synth"/>
</dbReference>
<organism evidence="13 14">
    <name type="scientific">Gossypium tomentosum</name>
    <name type="common">Hawaiian cotton</name>
    <name type="synonym">Gossypium sandvicense</name>
    <dbReference type="NCBI Taxonomy" id="34277"/>
    <lineage>
        <taxon>Eukaryota</taxon>
        <taxon>Viridiplantae</taxon>
        <taxon>Streptophyta</taxon>
        <taxon>Embryophyta</taxon>
        <taxon>Tracheophyta</taxon>
        <taxon>Spermatophyta</taxon>
        <taxon>Magnoliopsida</taxon>
        <taxon>eudicotyledons</taxon>
        <taxon>Gunneridae</taxon>
        <taxon>Pentapetalae</taxon>
        <taxon>rosids</taxon>
        <taxon>malvids</taxon>
        <taxon>Malvales</taxon>
        <taxon>Malvaceae</taxon>
        <taxon>Malvoideae</taxon>
        <taxon>Gossypium</taxon>
    </lineage>
</organism>
<dbReference type="GO" id="GO:0030244">
    <property type="term" value="P:cellulose biosynthetic process"/>
    <property type="evidence" value="ECO:0007669"/>
    <property type="project" value="InterPro"/>
</dbReference>
<dbReference type="InterPro" id="IPR029044">
    <property type="entry name" value="Nucleotide-diphossugar_trans"/>
</dbReference>
<accession>A0A5D2JMU0</accession>
<keyword evidence="7" id="KW-0961">Cell wall biogenesis/degradation</keyword>
<keyword evidence="2" id="KW-0328">Glycosyltransferase</keyword>
<dbReference type="AlphaFoldDB" id="A0A5D2JMU0"/>
<feature type="transmembrane region" description="Helical" evidence="12">
    <location>
        <begin position="651"/>
        <end position="676"/>
    </location>
</feature>
<feature type="transmembrane region" description="Helical" evidence="12">
    <location>
        <begin position="28"/>
        <end position="47"/>
    </location>
</feature>
<keyword evidence="3" id="KW-0808">Transferase</keyword>
<dbReference type="SUPFAM" id="SSF53448">
    <property type="entry name" value="Nucleotide-diphospho-sugar transferases"/>
    <property type="match status" value="1"/>
</dbReference>
<feature type="transmembrane region" description="Helical" evidence="12">
    <location>
        <begin position="53"/>
        <end position="76"/>
    </location>
</feature>
<feature type="coiled-coil region" evidence="11">
    <location>
        <begin position="194"/>
        <end position="221"/>
    </location>
</feature>
<dbReference type="Gene3D" id="3.90.550.10">
    <property type="entry name" value="Spore Coat Polysaccharide Biosynthesis Protein SpsA, Chain A"/>
    <property type="match status" value="2"/>
</dbReference>
<name>A0A5D2JMU0_GOSTO</name>
<evidence type="ECO:0000256" key="4">
    <source>
        <dbReference type="ARBA" id="ARBA00022692"/>
    </source>
</evidence>
<dbReference type="GO" id="GO:0012505">
    <property type="term" value="C:endomembrane system"/>
    <property type="evidence" value="ECO:0007669"/>
    <property type="project" value="UniProtKB-SubCell"/>
</dbReference>
<dbReference type="PANTHER" id="PTHR13301">
    <property type="entry name" value="X-BOX TRANSCRIPTION FACTOR-RELATED"/>
    <property type="match status" value="1"/>
</dbReference>